<feature type="compositionally biased region" description="Basic and acidic residues" evidence="1">
    <location>
        <begin position="100"/>
        <end position="111"/>
    </location>
</feature>
<dbReference type="EMBL" id="NIDF01000118">
    <property type="protein sequence ID" value="TYJ52742.1"/>
    <property type="molecule type" value="Genomic_DNA"/>
</dbReference>
<comment type="caution">
    <text evidence="2">The sequence shown here is derived from an EMBL/GenBank/DDBJ whole genome shotgun (WGS) entry which is preliminary data.</text>
</comment>
<feature type="region of interest" description="Disordered" evidence="1">
    <location>
        <begin position="1"/>
        <end position="27"/>
    </location>
</feature>
<sequence length="132" mass="14458">MSESADTTSSAKSTTKGSTPTVATTEDLNKSIKCLAQSAQWARNTRKGTFTNLTLEQGTKMHKTIREAQTQLNELNKKFKEWAKEKNWTKPSKTGASSAGDKETTETKTEGTDDEKSEAKSDTESDTKSEGE</sequence>
<reference evidence="2 3" key="1">
    <citation type="submission" date="2017-05" db="EMBL/GenBank/DDBJ databases">
        <title>The Genome Sequence of Tsuchiyaea wingfieldii DSM 27421.</title>
        <authorList>
            <person name="Cuomo C."/>
            <person name="Passer A."/>
            <person name="Billmyre B."/>
            <person name="Heitman J."/>
        </authorList>
    </citation>
    <scope>NUCLEOTIDE SEQUENCE [LARGE SCALE GENOMIC DNA]</scope>
    <source>
        <strain evidence="2 3">DSM 27421</strain>
    </source>
</reference>
<feature type="region of interest" description="Disordered" evidence="1">
    <location>
        <begin position="82"/>
        <end position="132"/>
    </location>
</feature>
<dbReference type="Proteomes" id="UP000322245">
    <property type="component" value="Unassembled WGS sequence"/>
</dbReference>
<evidence type="ECO:0000313" key="3">
    <source>
        <dbReference type="Proteomes" id="UP000322245"/>
    </source>
</evidence>
<accession>A0A5D3APJ9</accession>
<evidence type="ECO:0000256" key="1">
    <source>
        <dbReference type="SAM" id="MobiDB-lite"/>
    </source>
</evidence>
<organism evidence="2 3">
    <name type="scientific">Cryptococcus floricola</name>
    <dbReference type="NCBI Taxonomy" id="2591691"/>
    <lineage>
        <taxon>Eukaryota</taxon>
        <taxon>Fungi</taxon>
        <taxon>Dikarya</taxon>
        <taxon>Basidiomycota</taxon>
        <taxon>Agaricomycotina</taxon>
        <taxon>Tremellomycetes</taxon>
        <taxon>Tremellales</taxon>
        <taxon>Cryptococcaceae</taxon>
        <taxon>Cryptococcus</taxon>
    </lineage>
</organism>
<protein>
    <submittedName>
        <fullName evidence="2">Uncharacterized protein</fullName>
    </submittedName>
</protein>
<feature type="compositionally biased region" description="Basic and acidic residues" evidence="1">
    <location>
        <begin position="117"/>
        <end position="132"/>
    </location>
</feature>
<keyword evidence="3" id="KW-1185">Reference proteome</keyword>
<evidence type="ECO:0000313" key="2">
    <source>
        <dbReference type="EMBL" id="TYJ52742.1"/>
    </source>
</evidence>
<gene>
    <name evidence="2" type="ORF">B9479_006639</name>
</gene>
<name>A0A5D3APJ9_9TREE</name>
<dbReference type="AlphaFoldDB" id="A0A5D3APJ9"/>
<proteinExistence type="predicted"/>
<feature type="compositionally biased region" description="Low complexity" evidence="1">
    <location>
        <begin position="1"/>
        <end position="21"/>
    </location>
</feature>